<dbReference type="Gene3D" id="2.60.120.290">
    <property type="entry name" value="Spermadhesin, CUB domain"/>
    <property type="match status" value="1"/>
</dbReference>
<dbReference type="SMART" id="SM00042">
    <property type="entry name" value="CUB"/>
    <property type="match status" value="1"/>
</dbReference>
<evidence type="ECO:0000256" key="2">
    <source>
        <dbReference type="ARBA" id="ARBA00023157"/>
    </source>
</evidence>
<dbReference type="OrthoDB" id="9971251at2759"/>
<evidence type="ECO:0000313" key="6">
    <source>
        <dbReference type="EMBL" id="VDL60505.1"/>
    </source>
</evidence>
<dbReference type="Pfam" id="PF00431">
    <property type="entry name" value="CUB"/>
    <property type="match status" value="1"/>
</dbReference>
<feature type="chain" id="PRO_5043135380" evidence="4">
    <location>
        <begin position="17"/>
        <end position="197"/>
    </location>
</feature>
<feature type="signal peptide" evidence="4">
    <location>
        <begin position="1"/>
        <end position="16"/>
    </location>
</feature>
<evidence type="ECO:0000259" key="5">
    <source>
        <dbReference type="PROSITE" id="PS01180"/>
    </source>
</evidence>
<dbReference type="InterPro" id="IPR035914">
    <property type="entry name" value="Sperma_CUB_dom_sf"/>
</dbReference>
<gene>
    <name evidence="6" type="ORF">HDID_LOCUS8187</name>
</gene>
<dbReference type="PANTHER" id="PTHR24251:SF28">
    <property type="entry name" value="NEUROPILIN AND TOLLOID-LIKE, ISOFORM B"/>
    <property type="match status" value="1"/>
</dbReference>
<dbReference type="AlphaFoldDB" id="A0A158QF17"/>
<sequence length="197" mass="22669">MLIWTLLVIISTRTHSRFTTFTSSPSLSRQIRAEEKSEITDLIPQPEICKEFVESKASPRGSKAASAADIFYNLSIGRDFATPGRKPAKSYVFQSPNYPRDYPMNIDCFKLIRAPSEEHRIYLQILRPFAVEPDAQCFLDFLEVRDGAFGFSPLIGRFCSRLPPPEEMIRSSGRYLWLRFRSDNTLQNIQEEYEGKS</sequence>
<dbReference type="EMBL" id="UYSG01011041">
    <property type="protein sequence ID" value="VDL60505.1"/>
    <property type="molecule type" value="Genomic_DNA"/>
</dbReference>
<dbReference type="InterPro" id="IPR000859">
    <property type="entry name" value="CUB_dom"/>
</dbReference>
<protein>
    <submittedName>
        <fullName evidence="8">CUB domain-containing protein</fullName>
    </submittedName>
</protein>
<reference evidence="8" key="1">
    <citation type="submission" date="2016-04" db="UniProtKB">
        <authorList>
            <consortium name="WormBaseParasite"/>
        </authorList>
    </citation>
    <scope>IDENTIFICATION</scope>
</reference>
<proteinExistence type="predicted"/>
<dbReference type="CDD" id="cd00041">
    <property type="entry name" value="CUB"/>
    <property type="match status" value="1"/>
</dbReference>
<dbReference type="WBParaSite" id="HDID_0000818901-mRNA-1">
    <property type="protein sequence ID" value="HDID_0000818901-mRNA-1"/>
    <property type="gene ID" value="HDID_0000818901"/>
</dbReference>
<dbReference type="SUPFAM" id="SSF49854">
    <property type="entry name" value="Spermadhesin, CUB domain"/>
    <property type="match status" value="1"/>
</dbReference>
<keyword evidence="4" id="KW-0732">Signal</keyword>
<evidence type="ECO:0000256" key="3">
    <source>
        <dbReference type="PROSITE-ProRule" id="PRU00059"/>
    </source>
</evidence>
<feature type="domain" description="CUB" evidence="5">
    <location>
        <begin position="76"/>
        <end position="197"/>
    </location>
</feature>
<reference evidence="6 7" key="2">
    <citation type="submission" date="2018-11" db="EMBL/GenBank/DDBJ databases">
        <authorList>
            <consortium name="Pathogen Informatics"/>
        </authorList>
    </citation>
    <scope>NUCLEOTIDE SEQUENCE [LARGE SCALE GENOMIC DNA]</scope>
</reference>
<dbReference type="Proteomes" id="UP000274504">
    <property type="component" value="Unassembled WGS sequence"/>
</dbReference>
<organism evidence="8">
    <name type="scientific">Hymenolepis diminuta</name>
    <name type="common">Rat tapeworm</name>
    <dbReference type="NCBI Taxonomy" id="6216"/>
    <lineage>
        <taxon>Eukaryota</taxon>
        <taxon>Metazoa</taxon>
        <taxon>Spiralia</taxon>
        <taxon>Lophotrochozoa</taxon>
        <taxon>Platyhelminthes</taxon>
        <taxon>Cestoda</taxon>
        <taxon>Eucestoda</taxon>
        <taxon>Cyclophyllidea</taxon>
        <taxon>Hymenolepididae</taxon>
        <taxon>Hymenolepis</taxon>
    </lineage>
</organism>
<dbReference type="STRING" id="6216.A0A158QF17"/>
<evidence type="ECO:0000256" key="1">
    <source>
        <dbReference type="ARBA" id="ARBA00022737"/>
    </source>
</evidence>
<accession>A0A158QF17</accession>
<evidence type="ECO:0000256" key="4">
    <source>
        <dbReference type="SAM" id="SignalP"/>
    </source>
</evidence>
<comment type="caution">
    <text evidence="3">Lacks conserved residue(s) required for the propagation of feature annotation.</text>
</comment>
<keyword evidence="1" id="KW-0677">Repeat</keyword>
<name>A0A158QF17_HYMDI</name>
<evidence type="ECO:0000313" key="7">
    <source>
        <dbReference type="Proteomes" id="UP000274504"/>
    </source>
</evidence>
<dbReference type="PANTHER" id="PTHR24251">
    <property type="entry name" value="OVOCHYMASE-RELATED"/>
    <property type="match status" value="1"/>
</dbReference>
<keyword evidence="2" id="KW-1015">Disulfide bond</keyword>
<evidence type="ECO:0000313" key="8">
    <source>
        <dbReference type="WBParaSite" id="HDID_0000818901-mRNA-1"/>
    </source>
</evidence>
<dbReference type="PROSITE" id="PS01180">
    <property type="entry name" value="CUB"/>
    <property type="match status" value="1"/>
</dbReference>